<accession>A0AAV5A217</accession>
<keyword evidence="5" id="KW-0539">Nucleus</keyword>
<keyword evidence="3" id="KW-0805">Transcription regulation</keyword>
<evidence type="ECO:0000256" key="5">
    <source>
        <dbReference type="ARBA" id="ARBA00023242"/>
    </source>
</evidence>
<organism evidence="6 7">
    <name type="scientific">Clathrus columnatus</name>
    <dbReference type="NCBI Taxonomy" id="1419009"/>
    <lineage>
        <taxon>Eukaryota</taxon>
        <taxon>Fungi</taxon>
        <taxon>Dikarya</taxon>
        <taxon>Basidiomycota</taxon>
        <taxon>Agaricomycotina</taxon>
        <taxon>Agaricomycetes</taxon>
        <taxon>Phallomycetidae</taxon>
        <taxon>Phallales</taxon>
        <taxon>Clathraceae</taxon>
        <taxon>Clathrus</taxon>
    </lineage>
</organism>
<evidence type="ECO:0008006" key="8">
    <source>
        <dbReference type="Google" id="ProtNLM"/>
    </source>
</evidence>
<comment type="subcellular location">
    <subcellularLocation>
        <location evidence="1">Nucleus</location>
    </subcellularLocation>
</comment>
<comment type="similarity">
    <text evidence="2">Belongs to the Mediator complex subunit 22 family.</text>
</comment>
<dbReference type="PANTHER" id="PTHR40630:SF1">
    <property type="entry name" value="DNA-BINDING PROTEIN"/>
    <property type="match status" value="1"/>
</dbReference>
<sequence>MAAPFQTDASRPFALPTANIGVRSYEPAPQVSSEEYLENVEEEWNRKVDAEVETLVDGMIDLVSIASIENKDKFQIALESFQAQCRTESMVRAASSLMSITYSLKLMLLLSDEAQVVQQQNEEIRSASTESNQYKEQVIHLLDDLLSQKTPNPSNGL</sequence>
<dbReference type="Pfam" id="PF06179">
    <property type="entry name" value="Med22"/>
    <property type="match status" value="1"/>
</dbReference>
<dbReference type="InterPro" id="IPR009332">
    <property type="entry name" value="Med22"/>
</dbReference>
<evidence type="ECO:0000313" key="6">
    <source>
        <dbReference type="EMBL" id="GJJ08295.1"/>
    </source>
</evidence>
<comment type="caution">
    <text evidence="6">The sequence shown here is derived from an EMBL/GenBank/DDBJ whole genome shotgun (WGS) entry which is preliminary data.</text>
</comment>
<dbReference type="GO" id="GO:0016592">
    <property type="term" value="C:mediator complex"/>
    <property type="evidence" value="ECO:0007669"/>
    <property type="project" value="InterPro"/>
</dbReference>
<dbReference type="EMBL" id="BPWL01000003">
    <property type="protein sequence ID" value="GJJ08295.1"/>
    <property type="molecule type" value="Genomic_DNA"/>
</dbReference>
<dbReference type="InterPro" id="IPR021487">
    <property type="entry name" value="DUF3140"/>
</dbReference>
<name>A0AAV5A217_9AGAM</name>
<evidence type="ECO:0000313" key="7">
    <source>
        <dbReference type="Proteomes" id="UP001050691"/>
    </source>
</evidence>
<evidence type="ECO:0000256" key="3">
    <source>
        <dbReference type="ARBA" id="ARBA00023015"/>
    </source>
</evidence>
<dbReference type="AlphaFoldDB" id="A0AAV5A217"/>
<keyword evidence="7" id="KW-1185">Reference proteome</keyword>
<protein>
    <recommendedName>
        <fullName evidence="8">Mediator of RNA polymerase II transcription subunit 22</fullName>
    </recommendedName>
</protein>
<reference evidence="6" key="1">
    <citation type="submission" date="2021-10" db="EMBL/GenBank/DDBJ databases">
        <title>De novo Genome Assembly of Clathrus columnatus (Basidiomycota, Fungi) Using Illumina and Nanopore Sequence Data.</title>
        <authorList>
            <person name="Ogiso-Tanaka E."/>
            <person name="Itagaki H."/>
            <person name="Hosoya T."/>
            <person name="Hosaka K."/>
        </authorList>
    </citation>
    <scope>NUCLEOTIDE SEQUENCE</scope>
    <source>
        <strain evidence="6">MO-923</strain>
    </source>
</reference>
<evidence type="ECO:0000256" key="1">
    <source>
        <dbReference type="ARBA" id="ARBA00004123"/>
    </source>
</evidence>
<keyword evidence="4" id="KW-0804">Transcription</keyword>
<evidence type="ECO:0000256" key="2">
    <source>
        <dbReference type="ARBA" id="ARBA00005942"/>
    </source>
</evidence>
<dbReference type="PANTHER" id="PTHR40630">
    <property type="entry name" value="POSSIBLE DNA-BINDING PROTEIN"/>
    <property type="match status" value="1"/>
</dbReference>
<dbReference type="Proteomes" id="UP001050691">
    <property type="component" value="Unassembled WGS sequence"/>
</dbReference>
<dbReference type="GO" id="GO:0003712">
    <property type="term" value="F:transcription coregulator activity"/>
    <property type="evidence" value="ECO:0007669"/>
    <property type="project" value="InterPro"/>
</dbReference>
<gene>
    <name evidence="6" type="ORF">Clacol_002506</name>
</gene>
<proteinExistence type="inferred from homology"/>
<dbReference type="GO" id="GO:0006357">
    <property type="term" value="P:regulation of transcription by RNA polymerase II"/>
    <property type="evidence" value="ECO:0007669"/>
    <property type="project" value="InterPro"/>
</dbReference>
<evidence type="ECO:0000256" key="4">
    <source>
        <dbReference type="ARBA" id="ARBA00023163"/>
    </source>
</evidence>